<reference evidence="2" key="2">
    <citation type="submission" date="2021-04" db="EMBL/GenBank/DDBJ databases">
        <authorList>
            <person name="Gilroy R."/>
        </authorList>
    </citation>
    <scope>NUCLEOTIDE SEQUENCE</scope>
    <source>
        <strain evidence="2">CHK198-12963</strain>
    </source>
</reference>
<evidence type="ECO:0000313" key="3">
    <source>
        <dbReference type="Proteomes" id="UP000823863"/>
    </source>
</evidence>
<dbReference type="EMBL" id="DWWB01000017">
    <property type="protein sequence ID" value="HJC65879.1"/>
    <property type="molecule type" value="Genomic_DNA"/>
</dbReference>
<dbReference type="InterPro" id="IPR038750">
    <property type="entry name" value="YczE/YyaS-like"/>
</dbReference>
<feature type="transmembrane region" description="Helical" evidence="1">
    <location>
        <begin position="50"/>
        <end position="69"/>
    </location>
</feature>
<evidence type="ECO:0000256" key="1">
    <source>
        <dbReference type="SAM" id="Phobius"/>
    </source>
</evidence>
<keyword evidence="1" id="KW-0472">Membrane</keyword>
<dbReference type="PANTHER" id="PTHR40078:SF1">
    <property type="entry name" value="INTEGRAL MEMBRANE PROTEIN"/>
    <property type="match status" value="1"/>
</dbReference>
<accession>A0A9D2PRQ0</accession>
<keyword evidence="1" id="KW-1133">Transmembrane helix</keyword>
<evidence type="ECO:0000313" key="2">
    <source>
        <dbReference type="EMBL" id="HJC65879.1"/>
    </source>
</evidence>
<gene>
    <name evidence="2" type="ORF">H9931_04050</name>
</gene>
<feature type="transmembrane region" description="Helical" evidence="1">
    <location>
        <begin position="105"/>
        <end position="124"/>
    </location>
</feature>
<dbReference type="AlphaFoldDB" id="A0A9D2PRQ0"/>
<dbReference type="Proteomes" id="UP000823863">
    <property type="component" value="Unassembled WGS sequence"/>
</dbReference>
<organism evidence="2 3">
    <name type="scientific">Candidatus Enterocloster excrementigallinarum</name>
    <dbReference type="NCBI Taxonomy" id="2838558"/>
    <lineage>
        <taxon>Bacteria</taxon>
        <taxon>Bacillati</taxon>
        <taxon>Bacillota</taxon>
        <taxon>Clostridia</taxon>
        <taxon>Lachnospirales</taxon>
        <taxon>Lachnospiraceae</taxon>
        <taxon>Enterocloster</taxon>
    </lineage>
</organism>
<dbReference type="Pfam" id="PF19700">
    <property type="entry name" value="DUF6198"/>
    <property type="match status" value="1"/>
</dbReference>
<reference evidence="2" key="1">
    <citation type="journal article" date="2021" name="PeerJ">
        <title>Extensive microbial diversity within the chicken gut microbiome revealed by metagenomics and culture.</title>
        <authorList>
            <person name="Gilroy R."/>
            <person name="Ravi A."/>
            <person name="Getino M."/>
            <person name="Pursley I."/>
            <person name="Horton D.L."/>
            <person name="Alikhan N.F."/>
            <person name="Baker D."/>
            <person name="Gharbi K."/>
            <person name="Hall N."/>
            <person name="Watson M."/>
            <person name="Adriaenssens E.M."/>
            <person name="Foster-Nyarko E."/>
            <person name="Jarju S."/>
            <person name="Secka A."/>
            <person name="Antonio M."/>
            <person name="Oren A."/>
            <person name="Chaudhuri R.R."/>
            <person name="La Ragione R."/>
            <person name="Hildebrand F."/>
            <person name="Pallen M.J."/>
        </authorList>
    </citation>
    <scope>NUCLEOTIDE SEQUENCE</scope>
    <source>
        <strain evidence="2">CHK198-12963</strain>
    </source>
</reference>
<feature type="transmembrane region" description="Helical" evidence="1">
    <location>
        <begin position="181"/>
        <end position="200"/>
    </location>
</feature>
<protein>
    <submittedName>
        <fullName evidence="2">YitT family protein</fullName>
    </submittedName>
</protein>
<feature type="transmembrane region" description="Helical" evidence="1">
    <location>
        <begin position="7"/>
        <end position="30"/>
    </location>
</feature>
<keyword evidence="1" id="KW-0812">Transmembrane</keyword>
<feature type="transmembrane region" description="Helical" evidence="1">
    <location>
        <begin position="81"/>
        <end position="99"/>
    </location>
</feature>
<name>A0A9D2PRQ0_9FIRM</name>
<comment type="caution">
    <text evidence="2">The sequence shown here is derived from an EMBL/GenBank/DDBJ whole genome shotgun (WGS) entry which is preliminary data.</text>
</comment>
<feature type="transmembrane region" description="Helical" evidence="1">
    <location>
        <begin position="157"/>
        <end position="175"/>
    </location>
</feature>
<sequence>MKQTICRYAWFILGIVINGFGVAAITKAALGTSPISSVPYVLSLRFPFSLGQFTFIFNMFLILGQWLLLKKDFKPFQFLQIGVTFIFSACIDLSMALLSFLQPDGIFACLVSLLVGCAILAFGISVEVAPDVLMVPGEGLVSAITRVTGKRFGSVKVIFDTTLMACALILSLLFFQGINGLGLGTILSALIVGKIVNFLNRHLKLITLIRQLRPQETATASSN</sequence>
<dbReference type="PANTHER" id="PTHR40078">
    <property type="entry name" value="INTEGRAL MEMBRANE PROTEIN-RELATED"/>
    <property type="match status" value="1"/>
</dbReference>
<proteinExistence type="predicted"/>